<feature type="non-terminal residue" evidence="2">
    <location>
        <position position="65"/>
    </location>
</feature>
<comment type="caution">
    <text evidence="2">The sequence shown here is derived from an EMBL/GenBank/DDBJ whole genome shotgun (WGS) entry which is preliminary data.</text>
</comment>
<gene>
    <name evidence="2" type="ORF">Ccrd_020966</name>
</gene>
<proteinExistence type="predicted"/>
<dbReference type="AlphaFoldDB" id="A0A124SEQ7"/>
<keyword evidence="3" id="KW-1185">Reference proteome</keyword>
<evidence type="ECO:0000256" key="1">
    <source>
        <dbReference type="SAM" id="Phobius"/>
    </source>
</evidence>
<sequence>MMKIMGICWVQSYTLIVVFKLVSPKFCISVALMLSSINMIISLVISVELIIGVIITRFEYKVFGL</sequence>
<organism evidence="2 3">
    <name type="scientific">Cynara cardunculus var. scolymus</name>
    <name type="common">Globe artichoke</name>
    <name type="synonym">Cynara scolymus</name>
    <dbReference type="NCBI Taxonomy" id="59895"/>
    <lineage>
        <taxon>Eukaryota</taxon>
        <taxon>Viridiplantae</taxon>
        <taxon>Streptophyta</taxon>
        <taxon>Embryophyta</taxon>
        <taxon>Tracheophyta</taxon>
        <taxon>Spermatophyta</taxon>
        <taxon>Magnoliopsida</taxon>
        <taxon>eudicotyledons</taxon>
        <taxon>Gunneridae</taxon>
        <taxon>Pentapetalae</taxon>
        <taxon>asterids</taxon>
        <taxon>campanulids</taxon>
        <taxon>Asterales</taxon>
        <taxon>Asteraceae</taxon>
        <taxon>Carduoideae</taxon>
        <taxon>Cardueae</taxon>
        <taxon>Carduinae</taxon>
        <taxon>Cynara</taxon>
    </lineage>
</organism>
<evidence type="ECO:0000313" key="2">
    <source>
        <dbReference type="EMBL" id="KVI00782.1"/>
    </source>
</evidence>
<protein>
    <submittedName>
        <fullName evidence="2">Uncharacterized protein</fullName>
    </submittedName>
</protein>
<dbReference type="Gramene" id="KVI00782">
    <property type="protein sequence ID" value="KVI00782"/>
    <property type="gene ID" value="Ccrd_020966"/>
</dbReference>
<accession>A0A124SEQ7</accession>
<keyword evidence="1" id="KW-0472">Membrane</keyword>
<feature type="transmembrane region" description="Helical" evidence="1">
    <location>
        <begin position="34"/>
        <end position="55"/>
    </location>
</feature>
<reference evidence="2 3" key="1">
    <citation type="journal article" date="2016" name="Sci. Rep.">
        <title>The genome sequence of the outbreeding globe artichoke constructed de novo incorporating a phase-aware low-pass sequencing strategy of F1 progeny.</title>
        <authorList>
            <person name="Scaglione D."/>
            <person name="Reyes-Chin-Wo S."/>
            <person name="Acquadro A."/>
            <person name="Froenicke L."/>
            <person name="Portis E."/>
            <person name="Beitel C."/>
            <person name="Tirone M."/>
            <person name="Mauro R."/>
            <person name="Lo Monaco A."/>
            <person name="Mauromicale G."/>
            <person name="Faccioli P."/>
            <person name="Cattivelli L."/>
            <person name="Rieseberg L."/>
            <person name="Michelmore R."/>
            <person name="Lanteri S."/>
        </authorList>
    </citation>
    <scope>NUCLEOTIDE SEQUENCE [LARGE SCALE GENOMIC DNA]</scope>
    <source>
        <strain evidence="2">2C</strain>
    </source>
</reference>
<keyword evidence="1" id="KW-1133">Transmembrane helix</keyword>
<dbReference type="Proteomes" id="UP000243975">
    <property type="component" value="Unassembled WGS sequence"/>
</dbReference>
<name>A0A124SEQ7_CYNCS</name>
<dbReference type="EMBL" id="LEKV01003258">
    <property type="protein sequence ID" value="KVI00782.1"/>
    <property type="molecule type" value="Genomic_DNA"/>
</dbReference>
<keyword evidence="1" id="KW-0812">Transmembrane</keyword>
<evidence type="ECO:0000313" key="3">
    <source>
        <dbReference type="Proteomes" id="UP000243975"/>
    </source>
</evidence>